<dbReference type="Pfam" id="PF00069">
    <property type="entry name" value="Pkinase"/>
    <property type="match status" value="1"/>
</dbReference>
<organism evidence="3 4">
    <name type="scientific">Rhizophagus clarus</name>
    <dbReference type="NCBI Taxonomy" id="94130"/>
    <lineage>
        <taxon>Eukaryota</taxon>
        <taxon>Fungi</taxon>
        <taxon>Fungi incertae sedis</taxon>
        <taxon>Mucoromycota</taxon>
        <taxon>Glomeromycotina</taxon>
        <taxon>Glomeromycetes</taxon>
        <taxon>Glomerales</taxon>
        <taxon>Glomeraceae</taxon>
        <taxon>Rhizophagus</taxon>
    </lineage>
</organism>
<keyword evidence="3" id="KW-0808">Transferase</keyword>
<dbReference type="OrthoDB" id="2420512at2759"/>
<proteinExistence type="predicted"/>
<keyword evidence="1" id="KW-0547">Nucleotide-binding</keyword>
<keyword evidence="1" id="KW-0067">ATP-binding</keyword>
<dbReference type="Proteomes" id="UP000615446">
    <property type="component" value="Unassembled WGS sequence"/>
</dbReference>
<dbReference type="Gene3D" id="1.10.510.10">
    <property type="entry name" value="Transferase(Phosphotransferase) domain 1"/>
    <property type="match status" value="2"/>
</dbReference>
<dbReference type="PROSITE" id="PS00107">
    <property type="entry name" value="PROTEIN_KINASE_ATP"/>
    <property type="match status" value="1"/>
</dbReference>
<dbReference type="SUPFAM" id="SSF56112">
    <property type="entry name" value="Protein kinase-like (PK-like)"/>
    <property type="match status" value="2"/>
</dbReference>
<dbReference type="InterPro" id="IPR011009">
    <property type="entry name" value="Kinase-like_dom_sf"/>
</dbReference>
<comment type="caution">
    <text evidence="3">The sequence shown here is derived from an EMBL/GenBank/DDBJ whole genome shotgun (WGS) entry which is preliminary data.</text>
</comment>
<dbReference type="GO" id="GO:0004674">
    <property type="term" value="F:protein serine/threonine kinase activity"/>
    <property type="evidence" value="ECO:0007669"/>
    <property type="project" value="TreeGrafter"/>
</dbReference>
<dbReference type="GO" id="GO:0005524">
    <property type="term" value="F:ATP binding"/>
    <property type="evidence" value="ECO:0007669"/>
    <property type="project" value="UniProtKB-UniRule"/>
</dbReference>
<evidence type="ECO:0000313" key="4">
    <source>
        <dbReference type="Proteomes" id="UP000615446"/>
    </source>
</evidence>
<feature type="domain" description="Protein kinase" evidence="2">
    <location>
        <begin position="370"/>
        <end position="897"/>
    </location>
</feature>
<dbReference type="CDD" id="cd21037">
    <property type="entry name" value="MLKL_NTD"/>
    <property type="match status" value="1"/>
</dbReference>
<evidence type="ECO:0000256" key="1">
    <source>
        <dbReference type="PROSITE-ProRule" id="PRU10141"/>
    </source>
</evidence>
<sequence>MDKNSAIGWQAPEEVVSTEIEGESNLPDFLSLIEEMSSIYDEMVEICQTTKHNNESCELILSRIEKADMALTTVISKIREFLAEDPQLKISECLNNEFDFMVQLLNLDLEKPYANFLPSDLKRLKFLPPIREVTKIYDEISEIHKLAQYNKRTCCLMLKKVEIADTALNNLRIHSEENLKYFSKENYINLCHLVTIIDKIRKLLAEISQFESYQKFIQIEKYIEIFRCLNSDFNSTGQLLNFSSLVSPTESLVCTGKESASKIEVPFVSFLPLIEDVNKLYNDIYGIYNTAQYNEKTCEAMLEKAEDIKEKFGNLNDEFDTTIRLLQFFLVVYFNARADDEKKIKADIEEEWIRKKIKDEDIHYFEYKEFNDIEEIGKGGFGVVYKAVTNYGMQVAFKGLIEKKTLKIEKDDIIKFVNELKLVRMVDFHQNVNSFLGIAKDDIGNYIMVLEYANEGNLRDYLKEKFDSLQWKNKVQMALDITCGLNCLHSKDIIHRDLHSKNILVHDGKLLITDFGLSKQITEVTSNSIANRIGMIEYIEPQCVLFWEITSGRPPFSNRDDQSIFALCHHICSGHREEPIEGTPLKYQQLYQKCWDGDPESRPDVNQVYDEILSQFNEELVRRKMKENDVHYYEHREFNEIKKIEGGFGVVNKGEPHNKKQYTLKYLIDKKGSRFEEKDIENLAKQLKILYMISRHNNINSFLGISKDGFGYVMVLEYANNGNLRDYLNVNFDSLNWENKIRMALDITLGLKHLHSKGITHKNLHSNNILVSDGKLLIADLGLPKHLTEATLNSPEIIGYIDPQCYKKINYIRDKKSDIYSLGVLLWEITSGRPPFHTDKDGTEKVTEQNNLRNRIGHLNLREKPVGGPLKYQQLYQKCWDGDPGKRPDIDQIHSEILSIFNNRDASTYPPNMSHEINQSNTDDTNSLDYLSIQSSRLELCGLCIERENNNNSDVQRDNPDLFIEQEN</sequence>
<dbReference type="PROSITE" id="PS50011">
    <property type="entry name" value="PROTEIN_KINASE_DOM"/>
    <property type="match status" value="1"/>
</dbReference>
<accession>A0A8H3M6L6</accession>
<dbReference type="InterPro" id="IPR036537">
    <property type="entry name" value="Adaptor_Cbl_N_dom_sf"/>
</dbReference>
<dbReference type="GO" id="GO:0007166">
    <property type="term" value="P:cell surface receptor signaling pathway"/>
    <property type="evidence" value="ECO:0007669"/>
    <property type="project" value="InterPro"/>
</dbReference>
<reference evidence="3" key="1">
    <citation type="submission" date="2019-10" db="EMBL/GenBank/DDBJ databases">
        <title>Conservation and host-specific expression of non-tandemly repeated heterogenous ribosome RNA gene in arbuscular mycorrhizal fungi.</title>
        <authorList>
            <person name="Maeda T."/>
            <person name="Kobayashi Y."/>
            <person name="Nakagawa T."/>
            <person name="Ezawa T."/>
            <person name="Yamaguchi K."/>
            <person name="Bino T."/>
            <person name="Nishimoto Y."/>
            <person name="Shigenobu S."/>
            <person name="Kawaguchi M."/>
        </authorList>
    </citation>
    <scope>NUCLEOTIDE SEQUENCE</scope>
    <source>
        <strain evidence="3">HR1</strain>
    </source>
</reference>
<dbReference type="PANTHER" id="PTHR44329">
    <property type="entry name" value="SERINE/THREONINE-PROTEIN KINASE TNNI3K-RELATED"/>
    <property type="match status" value="1"/>
</dbReference>
<dbReference type="InterPro" id="IPR017441">
    <property type="entry name" value="Protein_kinase_ATP_BS"/>
</dbReference>
<name>A0A8H3M6L6_9GLOM</name>
<dbReference type="InterPro" id="IPR001245">
    <property type="entry name" value="Ser-Thr/Tyr_kinase_cat_dom"/>
</dbReference>
<dbReference type="Gene3D" id="1.20.930.20">
    <property type="entry name" value="Adaptor protein Cbl, N-terminal domain"/>
    <property type="match status" value="1"/>
</dbReference>
<dbReference type="InterPro" id="IPR000719">
    <property type="entry name" value="Prot_kinase_dom"/>
</dbReference>
<evidence type="ECO:0000313" key="3">
    <source>
        <dbReference type="EMBL" id="GES97468.1"/>
    </source>
</evidence>
<feature type="binding site" evidence="1">
    <location>
        <position position="398"/>
    </location>
    <ligand>
        <name>ATP</name>
        <dbReference type="ChEBI" id="CHEBI:30616"/>
    </ligand>
</feature>
<gene>
    <name evidence="3" type="ORF">RCL2_002405900</name>
</gene>
<dbReference type="InterPro" id="IPR059179">
    <property type="entry name" value="MLKL-like_MCAfunc"/>
</dbReference>
<keyword evidence="3" id="KW-0418">Kinase</keyword>
<dbReference type="AlphaFoldDB" id="A0A8H3M6L6"/>
<evidence type="ECO:0000259" key="2">
    <source>
        <dbReference type="PROSITE" id="PS50011"/>
    </source>
</evidence>
<dbReference type="Pfam" id="PF07714">
    <property type="entry name" value="PK_Tyr_Ser-Thr"/>
    <property type="match status" value="1"/>
</dbReference>
<protein>
    <submittedName>
        <fullName evidence="3">Kinase-like domain-containing protein</fullName>
    </submittedName>
</protein>
<dbReference type="EMBL" id="BLAL01000259">
    <property type="protein sequence ID" value="GES97468.1"/>
    <property type="molecule type" value="Genomic_DNA"/>
</dbReference>
<dbReference type="InterPro" id="IPR051681">
    <property type="entry name" value="Ser/Thr_Kinases-Pseudokinases"/>
</dbReference>